<proteinExistence type="predicted"/>
<evidence type="ECO:0000313" key="1">
    <source>
        <dbReference type="EMBL" id="XCN28384.1"/>
    </source>
</evidence>
<organism evidence="1">
    <name type="scientific">Pantoea phage Survivor</name>
    <dbReference type="NCBI Taxonomy" id="3232176"/>
    <lineage>
        <taxon>Viruses</taxon>
        <taxon>Duplodnaviria</taxon>
        <taxon>Heunggongvirae</taxon>
        <taxon>Uroviricota</taxon>
        <taxon>Caudoviricetes</taxon>
    </lineage>
</organism>
<dbReference type="EMBL" id="PP885733">
    <property type="protein sequence ID" value="XCN28384.1"/>
    <property type="molecule type" value="Genomic_DNA"/>
</dbReference>
<name>A0AAU8KXV5_9CAUD</name>
<protein>
    <submittedName>
        <fullName evidence="1">Uncharacterized protein</fullName>
    </submittedName>
</protein>
<reference evidence="1" key="1">
    <citation type="submission" date="2024-06" db="EMBL/GenBank/DDBJ databases">
        <authorList>
            <person name="Gannavaram S."/>
            <person name="Nemani S."/>
            <person name="Datta M."/>
            <person name="Picchiottino A."/>
            <person name="Mereddy A."/>
            <person name="Gannavaram N."/>
            <person name="Honeycutt C."/>
            <person name="Tran D."/>
            <person name="Choi K."/>
            <person name="Srinivasan K."/>
            <person name="Johnson A."/>
        </authorList>
    </citation>
    <scope>NUCLEOTIDE SEQUENCE</scope>
</reference>
<sequence length="200" mass="23613">MAWLKRSYKRDWLQRAPFLNTVAYRHELSNTTVWDIKPEAMDKADNKRKWPEDYYPHDELMAKFETIFSIGSNIILLHANDFIDPMEALKDYHRKIELIRDVIQRFIRDYKEFYSKDAPFIIKEFLNGSEGPSAIYTSTVAISTSTTHGFFFEISSCDDKARMYIQREKDFLEMLMKLQRFILGAATDAKSAIDTYKGKY</sequence>
<accession>A0AAU8KXV5</accession>